<feature type="signal peptide" evidence="1">
    <location>
        <begin position="1"/>
        <end position="32"/>
    </location>
</feature>
<dbReference type="OrthoDB" id="211174at2"/>
<sequence length="221" mass="23154">MRGVRRFILAAGTGVAITLAVAGCGVAPAAMASPPAARIAVVEQDWHTDVCLRMADADAPLQRLAAGYRDPMFLCFGFGDRQYLLDTAPGPLTLLSALLPGDGAILLTLLRDTPAAAFGADMVVELDIDAPGLDRLRAFLTDAVRTDDAGAPRMLGDGPYPGGRYFAATARYNGFYTCNTWTADALRAAGIPMHGPVLFAGGVMRQVRAVRATQTGSETAP</sequence>
<dbReference type="InterPro" id="IPR006311">
    <property type="entry name" value="TAT_signal"/>
</dbReference>
<dbReference type="Pfam" id="PF09601">
    <property type="entry name" value="DUF2459"/>
    <property type="match status" value="1"/>
</dbReference>
<dbReference type="EMBL" id="CP033970">
    <property type="protein sequence ID" value="AZG16654.1"/>
    <property type="molecule type" value="Genomic_DNA"/>
</dbReference>
<dbReference type="RefSeq" id="WP_124686385.1">
    <property type="nucleotide sequence ID" value="NZ_CP033970.1"/>
</dbReference>
<gene>
    <name evidence="2" type="ORF">EHF44_25095</name>
</gene>
<dbReference type="Proteomes" id="UP000270411">
    <property type="component" value="Chromosome 2"/>
</dbReference>
<feature type="chain" id="PRO_5018304698" evidence="1">
    <location>
        <begin position="33"/>
        <end position="221"/>
    </location>
</feature>
<keyword evidence="1" id="KW-0732">Signal</keyword>
<proteinExistence type="predicted"/>
<evidence type="ECO:0000313" key="2">
    <source>
        <dbReference type="EMBL" id="AZG16654.1"/>
    </source>
</evidence>
<reference evidence="3" key="1">
    <citation type="submission" date="2018-11" db="EMBL/GenBank/DDBJ databases">
        <title>FDA dAtabase for Regulatory Grade micrObial Sequences (FDA-ARGOS): Supporting development and validation of Infectious Disease Dx tests.</title>
        <authorList>
            <person name="Goldberg B."/>
            <person name="Campos J."/>
            <person name="Tallon L."/>
            <person name="Sadzewicz L."/>
            <person name="Zhao X."/>
            <person name="Vavikolanu K."/>
            <person name="Mehta A."/>
            <person name="Aluvathingal J."/>
            <person name="Nadendla S."/>
            <person name="Geyer C."/>
            <person name="Nandy P."/>
            <person name="Yan Y."/>
            <person name="Sichtig H."/>
        </authorList>
    </citation>
    <scope>NUCLEOTIDE SEQUENCE [LARGE SCALE GENOMIC DNA]</scope>
    <source>
        <strain evidence="3">FDAARGOS_614</strain>
    </source>
</reference>
<dbReference type="KEGG" id="cpau:EHF44_25095"/>
<dbReference type="PROSITE" id="PS51318">
    <property type="entry name" value="TAT"/>
    <property type="match status" value="1"/>
</dbReference>
<protein>
    <submittedName>
        <fullName evidence="2">DUF2459 domain-containing protein</fullName>
    </submittedName>
</protein>
<organism evidence="2 3">
    <name type="scientific">Cupriavidus pauculus</name>
    <dbReference type="NCBI Taxonomy" id="82633"/>
    <lineage>
        <taxon>Bacteria</taxon>
        <taxon>Pseudomonadati</taxon>
        <taxon>Pseudomonadota</taxon>
        <taxon>Betaproteobacteria</taxon>
        <taxon>Burkholderiales</taxon>
        <taxon>Burkholderiaceae</taxon>
        <taxon>Cupriavidus</taxon>
    </lineage>
</organism>
<dbReference type="InterPro" id="IPR011727">
    <property type="entry name" value="CHP02117"/>
</dbReference>
<evidence type="ECO:0000256" key="1">
    <source>
        <dbReference type="SAM" id="SignalP"/>
    </source>
</evidence>
<dbReference type="PROSITE" id="PS51257">
    <property type="entry name" value="PROKAR_LIPOPROTEIN"/>
    <property type="match status" value="1"/>
</dbReference>
<evidence type="ECO:0000313" key="3">
    <source>
        <dbReference type="Proteomes" id="UP000270411"/>
    </source>
</evidence>
<name>A0A3G8H861_9BURK</name>
<dbReference type="AlphaFoldDB" id="A0A3G8H861"/>
<accession>A0A3G8H861</accession>